<keyword evidence="5" id="KW-0227">DNA damage</keyword>
<dbReference type="InterPro" id="IPR014048">
    <property type="entry name" value="MethylDNA_cys_MeTrfase_DNA-bd"/>
</dbReference>
<protein>
    <submittedName>
        <fullName evidence="9">Cysteine methyltransferase</fullName>
    </submittedName>
</protein>
<dbReference type="Pfam" id="PF01035">
    <property type="entry name" value="DNA_binding_1"/>
    <property type="match status" value="1"/>
</dbReference>
<keyword evidence="4 9" id="KW-0808">Transferase</keyword>
<evidence type="ECO:0000256" key="2">
    <source>
        <dbReference type="ARBA" id="ARBA00022490"/>
    </source>
</evidence>
<dbReference type="GO" id="GO:0003908">
    <property type="term" value="F:methylated-DNA-[protein]-cysteine S-methyltransferase activity"/>
    <property type="evidence" value="ECO:0007669"/>
    <property type="project" value="UniProtKB-EC"/>
</dbReference>
<name>A0A0P6XMU5_9CHLR</name>
<accession>A0A0P6XMU5</accession>
<dbReference type="PANTHER" id="PTHR10815">
    <property type="entry name" value="METHYLATED-DNA--PROTEIN-CYSTEINE METHYLTRANSFERASE"/>
    <property type="match status" value="1"/>
</dbReference>
<evidence type="ECO:0000313" key="9">
    <source>
        <dbReference type="EMBL" id="KPL81174.1"/>
    </source>
</evidence>
<dbReference type="GO" id="GO:0032259">
    <property type="term" value="P:methylation"/>
    <property type="evidence" value="ECO:0007669"/>
    <property type="project" value="UniProtKB-KW"/>
</dbReference>
<dbReference type="InterPro" id="IPR036631">
    <property type="entry name" value="MGMT_N_sf"/>
</dbReference>
<sequence length="178" mass="19256">MQQLTVEQVATPIGDVVIISSPQGVVYLDFGDNQARCQRLLSQRYGSFELIPTAQSDLSAAVAHYFAGDLAALDPIKVDLAGSEFQRKVWLSLREIGVGQTMSYGQLAAKVGTPSAARAIGMTNGLNPISLVLPCHRVIGANKSLTGYAGGLERKRWLLRHEGAQFKDLPKQTSFELV</sequence>
<dbReference type="SUPFAM" id="SSF53155">
    <property type="entry name" value="Methylated DNA-protein cysteine methyltransferase domain"/>
    <property type="match status" value="1"/>
</dbReference>
<evidence type="ECO:0000256" key="5">
    <source>
        <dbReference type="ARBA" id="ARBA00022763"/>
    </source>
</evidence>
<gene>
    <name evidence="9" type="ORF">SE18_20975</name>
</gene>
<keyword evidence="6" id="KW-0234">DNA repair</keyword>
<dbReference type="PANTHER" id="PTHR10815:SF5">
    <property type="entry name" value="METHYLATED-DNA--PROTEIN-CYSTEINE METHYLTRANSFERASE"/>
    <property type="match status" value="1"/>
</dbReference>
<dbReference type="Gene3D" id="1.10.10.10">
    <property type="entry name" value="Winged helix-like DNA-binding domain superfamily/Winged helix DNA-binding domain"/>
    <property type="match status" value="1"/>
</dbReference>
<dbReference type="InterPro" id="IPR036217">
    <property type="entry name" value="MethylDNA_cys_MeTrfase_DNAb"/>
</dbReference>
<proteinExistence type="predicted"/>
<dbReference type="Proteomes" id="UP000050277">
    <property type="component" value="Unassembled WGS sequence"/>
</dbReference>
<reference evidence="9 10" key="1">
    <citation type="submission" date="2015-07" db="EMBL/GenBank/DDBJ databases">
        <title>Whole genome sequence of Herpetosiphon geysericola DSM 7119.</title>
        <authorList>
            <person name="Hemp J."/>
            <person name="Ward L.M."/>
            <person name="Pace L.A."/>
            <person name="Fischer W.W."/>
        </authorList>
    </citation>
    <scope>NUCLEOTIDE SEQUENCE [LARGE SCALE GENOMIC DNA]</scope>
    <source>
        <strain evidence="9 10">DSM 7119</strain>
    </source>
</reference>
<evidence type="ECO:0000256" key="4">
    <source>
        <dbReference type="ARBA" id="ARBA00022679"/>
    </source>
</evidence>
<comment type="caution">
    <text evidence="9">The sequence shown here is derived from an EMBL/GenBank/DDBJ whole genome shotgun (WGS) entry which is preliminary data.</text>
</comment>
<evidence type="ECO:0000313" key="10">
    <source>
        <dbReference type="Proteomes" id="UP000050277"/>
    </source>
</evidence>
<keyword evidence="2" id="KW-0963">Cytoplasm</keyword>
<dbReference type="STRING" id="70996.SE18_20975"/>
<evidence type="ECO:0000256" key="3">
    <source>
        <dbReference type="ARBA" id="ARBA00022603"/>
    </source>
</evidence>
<dbReference type="InterPro" id="IPR036388">
    <property type="entry name" value="WH-like_DNA-bd_sf"/>
</dbReference>
<evidence type="ECO:0000256" key="7">
    <source>
        <dbReference type="ARBA" id="ARBA00049348"/>
    </source>
</evidence>
<dbReference type="PATRIC" id="fig|70996.4.peg.2012"/>
<dbReference type="CDD" id="cd06445">
    <property type="entry name" value="ATase"/>
    <property type="match status" value="1"/>
</dbReference>
<dbReference type="GO" id="GO:0006281">
    <property type="term" value="P:DNA repair"/>
    <property type="evidence" value="ECO:0007669"/>
    <property type="project" value="UniProtKB-KW"/>
</dbReference>
<keyword evidence="10" id="KW-1185">Reference proteome</keyword>
<keyword evidence="3 9" id="KW-0489">Methyltransferase</keyword>
<dbReference type="AlphaFoldDB" id="A0A0P6XMU5"/>
<dbReference type="RefSeq" id="WP_054536424.1">
    <property type="nucleotide sequence ID" value="NZ_LGKP01000035.1"/>
</dbReference>
<dbReference type="InterPro" id="IPR001497">
    <property type="entry name" value="MethylDNA_cys_MeTrfase_AS"/>
</dbReference>
<evidence type="ECO:0000256" key="1">
    <source>
        <dbReference type="ARBA" id="ARBA00001286"/>
    </source>
</evidence>
<dbReference type="PROSITE" id="PS00374">
    <property type="entry name" value="MGMT"/>
    <property type="match status" value="1"/>
</dbReference>
<dbReference type="NCBIfam" id="TIGR00589">
    <property type="entry name" value="ogt"/>
    <property type="match status" value="1"/>
</dbReference>
<dbReference type="Gene3D" id="3.30.160.70">
    <property type="entry name" value="Methylated DNA-protein cysteine methyltransferase domain"/>
    <property type="match status" value="1"/>
</dbReference>
<feature type="domain" description="Methylated-DNA-[protein]-cysteine S-methyltransferase DNA binding" evidence="8">
    <location>
        <begin position="84"/>
        <end position="164"/>
    </location>
</feature>
<dbReference type="FunFam" id="1.10.10.10:FF:000337">
    <property type="entry name" value="Methylated-DNA--protein-cysteine methyltransferase"/>
    <property type="match status" value="1"/>
</dbReference>
<comment type="catalytic activity">
    <reaction evidence="1">
        <text>a 4-O-methyl-thymidine in DNA + L-cysteinyl-[protein] = a thymidine in DNA + S-methyl-L-cysteinyl-[protein]</text>
        <dbReference type="Rhea" id="RHEA:53428"/>
        <dbReference type="Rhea" id="RHEA-COMP:10131"/>
        <dbReference type="Rhea" id="RHEA-COMP:10132"/>
        <dbReference type="Rhea" id="RHEA-COMP:13555"/>
        <dbReference type="Rhea" id="RHEA-COMP:13556"/>
        <dbReference type="ChEBI" id="CHEBI:29950"/>
        <dbReference type="ChEBI" id="CHEBI:82612"/>
        <dbReference type="ChEBI" id="CHEBI:137386"/>
        <dbReference type="ChEBI" id="CHEBI:137387"/>
        <dbReference type="EC" id="2.1.1.63"/>
    </reaction>
</comment>
<dbReference type="OrthoDB" id="9802228at2"/>
<comment type="catalytic activity">
    <reaction evidence="7">
        <text>a 6-O-methyl-2'-deoxyguanosine in DNA + L-cysteinyl-[protein] = S-methyl-L-cysteinyl-[protein] + a 2'-deoxyguanosine in DNA</text>
        <dbReference type="Rhea" id="RHEA:24000"/>
        <dbReference type="Rhea" id="RHEA-COMP:10131"/>
        <dbReference type="Rhea" id="RHEA-COMP:10132"/>
        <dbReference type="Rhea" id="RHEA-COMP:11367"/>
        <dbReference type="Rhea" id="RHEA-COMP:11368"/>
        <dbReference type="ChEBI" id="CHEBI:29950"/>
        <dbReference type="ChEBI" id="CHEBI:82612"/>
        <dbReference type="ChEBI" id="CHEBI:85445"/>
        <dbReference type="ChEBI" id="CHEBI:85448"/>
        <dbReference type="EC" id="2.1.1.63"/>
    </reaction>
</comment>
<organism evidence="9 10">
    <name type="scientific">Herpetosiphon geysericola</name>
    <dbReference type="NCBI Taxonomy" id="70996"/>
    <lineage>
        <taxon>Bacteria</taxon>
        <taxon>Bacillati</taxon>
        <taxon>Chloroflexota</taxon>
        <taxon>Chloroflexia</taxon>
        <taxon>Herpetosiphonales</taxon>
        <taxon>Herpetosiphonaceae</taxon>
        <taxon>Herpetosiphon</taxon>
    </lineage>
</organism>
<evidence type="ECO:0000259" key="8">
    <source>
        <dbReference type="Pfam" id="PF01035"/>
    </source>
</evidence>
<dbReference type="EMBL" id="LGKP01000035">
    <property type="protein sequence ID" value="KPL81174.1"/>
    <property type="molecule type" value="Genomic_DNA"/>
</dbReference>
<dbReference type="SUPFAM" id="SSF46767">
    <property type="entry name" value="Methylated DNA-protein cysteine methyltransferase, C-terminal domain"/>
    <property type="match status" value="1"/>
</dbReference>
<evidence type="ECO:0000256" key="6">
    <source>
        <dbReference type="ARBA" id="ARBA00023204"/>
    </source>
</evidence>